<dbReference type="Pfam" id="PF08241">
    <property type="entry name" value="Methyltransf_11"/>
    <property type="match status" value="1"/>
</dbReference>
<dbReference type="PANTHER" id="PTHR43591">
    <property type="entry name" value="METHYLTRANSFERASE"/>
    <property type="match status" value="1"/>
</dbReference>
<keyword evidence="3" id="KW-1185">Reference proteome</keyword>
<organism evidence="2 3">
    <name type="scientific">Tenggerimyces flavus</name>
    <dbReference type="NCBI Taxonomy" id="1708749"/>
    <lineage>
        <taxon>Bacteria</taxon>
        <taxon>Bacillati</taxon>
        <taxon>Actinomycetota</taxon>
        <taxon>Actinomycetes</taxon>
        <taxon>Propionibacteriales</taxon>
        <taxon>Nocardioidaceae</taxon>
        <taxon>Tenggerimyces</taxon>
    </lineage>
</organism>
<dbReference type="CDD" id="cd02440">
    <property type="entry name" value="AdoMet_MTases"/>
    <property type="match status" value="1"/>
</dbReference>
<dbReference type="RefSeq" id="WP_205116745.1">
    <property type="nucleotide sequence ID" value="NZ_JAFBCM010000001.1"/>
</dbReference>
<dbReference type="EC" id="2.1.1.-" evidence="2"/>
<name>A0ABV7YA40_9ACTN</name>
<dbReference type="GO" id="GO:0032259">
    <property type="term" value="P:methylation"/>
    <property type="evidence" value="ECO:0007669"/>
    <property type="project" value="UniProtKB-KW"/>
</dbReference>
<dbReference type="SUPFAM" id="SSF53335">
    <property type="entry name" value="S-adenosyl-L-methionine-dependent methyltransferases"/>
    <property type="match status" value="1"/>
</dbReference>
<evidence type="ECO:0000259" key="1">
    <source>
        <dbReference type="Pfam" id="PF08241"/>
    </source>
</evidence>
<dbReference type="Proteomes" id="UP001595699">
    <property type="component" value="Unassembled WGS sequence"/>
</dbReference>
<dbReference type="PANTHER" id="PTHR43591:SF24">
    <property type="entry name" value="2-METHOXY-6-POLYPRENYL-1,4-BENZOQUINOL METHYLASE, MITOCHONDRIAL"/>
    <property type="match status" value="1"/>
</dbReference>
<dbReference type="EMBL" id="JBHRZH010000006">
    <property type="protein sequence ID" value="MFC3760560.1"/>
    <property type="molecule type" value="Genomic_DNA"/>
</dbReference>
<comment type="caution">
    <text evidence="2">The sequence shown here is derived from an EMBL/GenBank/DDBJ whole genome shotgun (WGS) entry which is preliminary data.</text>
</comment>
<protein>
    <submittedName>
        <fullName evidence="2">Class I SAM-dependent methyltransferase</fullName>
        <ecNumber evidence="2">2.1.1.-</ecNumber>
    </submittedName>
</protein>
<gene>
    <name evidence="2" type="ORF">ACFOUW_06900</name>
</gene>
<evidence type="ECO:0000313" key="2">
    <source>
        <dbReference type="EMBL" id="MFC3760560.1"/>
    </source>
</evidence>
<accession>A0ABV7YA40</accession>
<feature type="domain" description="Methyltransferase type 11" evidence="1">
    <location>
        <begin position="45"/>
        <end position="130"/>
    </location>
</feature>
<keyword evidence="2" id="KW-0808">Transferase</keyword>
<dbReference type="GO" id="GO:0008168">
    <property type="term" value="F:methyltransferase activity"/>
    <property type="evidence" value="ECO:0007669"/>
    <property type="project" value="UniProtKB-KW"/>
</dbReference>
<proteinExistence type="predicted"/>
<dbReference type="Gene3D" id="3.40.50.150">
    <property type="entry name" value="Vaccinia Virus protein VP39"/>
    <property type="match status" value="1"/>
</dbReference>
<dbReference type="InterPro" id="IPR013216">
    <property type="entry name" value="Methyltransf_11"/>
</dbReference>
<evidence type="ECO:0000313" key="3">
    <source>
        <dbReference type="Proteomes" id="UP001595699"/>
    </source>
</evidence>
<reference evidence="3" key="1">
    <citation type="journal article" date="2019" name="Int. J. Syst. Evol. Microbiol.">
        <title>The Global Catalogue of Microorganisms (GCM) 10K type strain sequencing project: providing services to taxonomists for standard genome sequencing and annotation.</title>
        <authorList>
            <consortium name="The Broad Institute Genomics Platform"/>
            <consortium name="The Broad Institute Genome Sequencing Center for Infectious Disease"/>
            <person name="Wu L."/>
            <person name="Ma J."/>
        </authorList>
    </citation>
    <scope>NUCLEOTIDE SEQUENCE [LARGE SCALE GENOMIC DNA]</scope>
    <source>
        <strain evidence="3">CGMCC 4.7241</strain>
    </source>
</reference>
<keyword evidence="2" id="KW-0489">Methyltransferase</keyword>
<dbReference type="InterPro" id="IPR029063">
    <property type="entry name" value="SAM-dependent_MTases_sf"/>
</dbReference>
<sequence>MSAIEPDYDTDTGRSAAWDPSWVVASEGWDEGAGRFVAEGLAPVLDVGCGFGGFAAKLSPAARWIGVDTSSSMLARVTARPVVQADALRLPFRDQSVGGVVCRNMLYHFERPADVIAEARRVLRPGGLFLAQTKARAQDPELVPDGYAPSTFDAEEAPAVVASVFGSEAVQVEAWDGPFMVLPDRAAVATYVRHHQLPAELGQQVATPLTLTKRGCLVWARKNVRR</sequence>